<evidence type="ECO:0000313" key="6">
    <source>
        <dbReference type="EMBL" id="KAF7569862.1"/>
    </source>
</evidence>
<dbReference type="PANTHER" id="PTHR43918">
    <property type="entry name" value="ACETYLCHOLINESTERASE"/>
    <property type="match status" value="1"/>
</dbReference>
<dbReference type="PANTHER" id="PTHR43918:SF4">
    <property type="entry name" value="CARBOXYLIC ESTER HYDROLASE"/>
    <property type="match status" value="1"/>
</dbReference>
<evidence type="ECO:0000313" key="8">
    <source>
        <dbReference type="Proteomes" id="UP000249757"/>
    </source>
</evidence>
<dbReference type="Proteomes" id="UP000249757">
    <property type="component" value="Unassembled WGS sequence"/>
</dbReference>
<proteinExistence type="inferred from homology"/>
<dbReference type="InterPro" id="IPR029058">
    <property type="entry name" value="AB_hydrolase_fold"/>
</dbReference>
<comment type="caution">
    <text evidence="7">The sequence shown here is derived from an EMBL/GenBank/DDBJ whole genome shotgun (WGS) entry which is preliminary data.</text>
</comment>
<feature type="signal peptide" evidence="4">
    <location>
        <begin position="1"/>
        <end position="39"/>
    </location>
</feature>
<feature type="domain" description="Carboxylesterase type B" evidence="5">
    <location>
        <begin position="42"/>
        <end position="379"/>
    </location>
</feature>
<gene>
    <name evidence="7" type="ORF">Ptr86124_011790</name>
    <name evidence="6" type="ORF">PtrM4_122770</name>
</gene>
<keyword evidence="2 3" id="KW-0378">Hydrolase</keyword>
<dbReference type="InterPro" id="IPR002018">
    <property type="entry name" value="CarbesteraseB"/>
</dbReference>
<dbReference type="EMBL" id="NQIK02000006">
    <property type="protein sequence ID" value="KAF7569862.1"/>
    <property type="molecule type" value="Genomic_DNA"/>
</dbReference>
<organism evidence="7 8">
    <name type="scientific">Pyrenophora tritici-repentis</name>
    <dbReference type="NCBI Taxonomy" id="45151"/>
    <lineage>
        <taxon>Eukaryota</taxon>
        <taxon>Fungi</taxon>
        <taxon>Dikarya</taxon>
        <taxon>Ascomycota</taxon>
        <taxon>Pezizomycotina</taxon>
        <taxon>Dothideomycetes</taxon>
        <taxon>Pleosporomycetidae</taxon>
        <taxon>Pleosporales</taxon>
        <taxon>Pleosporineae</taxon>
        <taxon>Pleosporaceae</taxon>
        <taxon>Pyrenophora</taxon>
    </lineage>
</organism>
<keyword evidence="4" id="KW-0732">Signal</keyword>
<reference evidence="6" key="1">
    <citation type="journal article" date="2018" name="BMC Genomics">
        <title>Comparative genomics of the wheat fungal pathogen Pyrenophora tritici-repentis reveals chromosomal variations and genome plasticity.</title>
        <authorList>
            <person name="Moolhuijzen P."/>
            <person name="See P.T."/>
            <person name="Hane J.K."/>
            <person name="Shi G."/>
            <person name="Liu Z."/>
            <person name="Oliver R.P."/>
            <person name="Moffat C.S."/>
        </authorList>
    </citation>
    <scope>NUCLEOTIDE SEQUENCE [LARGE SCALE GENOMIC DNA]</scope>
    <source>
        <strain evidence="6">M4</strain>
    </source>
</reference>
<dbReference type="EC" id="3.1.1.-" evidence="3"/>
<evidence type="ECO:0000256" key="4">
    <source>
        <dbReference type="SAM" id="SignalP"/>
    </source>
</evidence>
<feature type="chain" id="PRO_5042700782" description="Carboxylic ester hydrolase" evidence="4">
    <location>
        <begin position="40"/>
        <end position="529"/>
    </location>
</feature>
<sequence>MATKGRGGRGAWGVPRLFSIMMLAIALLLGLAQFHRSAAVDSLTVETTSGSVQGFTDDLTPNVAQYLGIPFAEPPVGARRWLPPAPKCRENQTIKATALRPACPQAQGNTSNVWRTDAPEFLTQPPEYQSEDCLNLNVWAPLEQCTDESEKKLLPVLIWIYGGGYTSGGANVPYQIPARWVERTGEHIVVAISYRVNIFGFPNAKSLADDEQNLGFLDQRLAVEWVRDNIRNFGGDPNRMILWGQSAGASSVDGYNFAYPEDPIVSGLIMNSGTTFIGINSEDVQQTNFTFVAHHFGCNSPSAQAEIDCLRGVDSVSITQYLKQYSDRNTQPSLSFLPVIDNRTLYSNYTARALAGKFSRKPAIIGNTNDEGTAFQPYNRTYGVNTTLADADTATIFHCPAVKTTYDRYAANATTFRYLYAGNFSNISPQPWEGAYHSSDIPLYFGTYGIVRGNGTAFEKAVSEKVQDYYLAFAKDPVNGLPQMGWNAYTPSGEAVLIGYDGEIVQGIEESELEKPCDGVKPNGLPIPP</sequence>
<dbReference type="GO" id="GO:0052689">
    <property type="term" value="F:carboxylic ester hydrolase activity"/>
    <property type="evidence" value="ECO:0007669"/>
    <property type="project" value="TreeGrafter"/>
</dbReference>
<dbReference type="EMBL" id="NRDI02000021">
    <property type="protein sequence ID" value="KAI1509250.1"/>
    <property type="molecule type" value="Genomic_DNA"/>
</dbReference>
<evidence type="ECO:0000313" key="7">
    <source>
        <dbReference type="EMBL" id="KAI1509250.1"/>
    </source>
</evidence>
<reference evidence="8" key="4">
    <citation type="journal article" date="2022" name="Microb. Genom.">
        <title>A global pangenome for the wheat fungal pathogen Pyrenophora tritici-repentis and prediction of effector protein structural homology.</title>
        <authorList>
            <person name="Moolhuijzen P.M."/>
            <person name="See P.T."/>
            <person name="Shi G."/>
            <person name="Powell H.R."/>
            <person name="Cockram J."/>
            <person name="Jorgensen L.N."/>
            <person name="Benslimane H."/>
            <person name="Strelkov S.E."/>
            <person name="Turner J."/>
            <person name="Liu Z."/>
            <person name="Moffat C.S."/>
        </authorList>
    </citation>
    <scope>NUCLEOTIDE SEQUENCE [LARGE SCALE GENOMIC DNA]</scope>
</reference>
<dbReference type="Pfam" id="PF00135">
    <property type="entry name" value="COesterase"/>
    <property type="match status" value="2"/>
</dbReference>
<evidence type="ECO:0000256" key="3">
    <source>
        <dbReference type="RuleBase" id="RU361235"/>
    </source>
</evidence>
<dbReference type="SUPFAM" id="SSF53474">
    <property type="entry name" value="alpha/beta-Hydrolases"/>
    <property type="match status" value="1"/>
</dbReference>
<feature type="domain" description="Carboxylesterase type B" evidence="5">
    <location>
        <begin position="387"/>
        <end position="496"/>
    </location>
</feature>
<reference evidence="7" key="3">
    <citation type="journal article" date="2022" name="bioRxiv">
        <title>A global pangenome for the wheat fungal pathogen Pyrenophora tritici-repentis and prediction of effector protein structural homology.</title>
        <authorList>
            <person name="Moolhuijzen P."/>
            <person name="See P.T."/>
            <person name="Shi G."/>
            <person name="Powell H.R."/>
            <person name="Cockram J."/>
            <person name="Jorgensen L.N."/>
            <person name="Benslimane H."/>
            <person name="Strelkov S.E."/>
            <person name="Turner J."/>
            <person name="Liu Z."/>
            <person name="Moffat C.S."/>
        </authorList>
    </citation>
    <scope>NUCLEOTIDE SEQUENCE</scope>
    <source>
        <strain evidence="7">86-124</strain>
    </source>
</reference>
<evidence type="ECO:0000256" key="2">
    <source>
        <dbReference type="ARBA" id="ARBA00022801"/>
    </source>
</evidence>
<dbReference type="Proteomes" id="UP000245464">
    <property type="component" value="Chromosome 6"/>
</dbReference>
<dbReference type="OMA" id="ELACMRN"/>
<reference evidence="7" key="2">
    <citation type="submission" date="2021-05" db="EMBL/GenBank/DDBJ databases">
        <authorList>
            <person name="Moolhuijzen P.M."/>
            <person name="Moffat C.S."/>
        </authorList>
    </citation>
    <scope>NUCLEOTIDE SEQUENCE</scope>
    <source>
        <strain evidence="7">86-124</strain>
    </source>
</reference>
<dbReference type="InterPro" id="IPR050654">
    <property type="entry name" value="AChE-related_enzymes"/>
</dbReference>
<keyword evidence="8" id="KW-1185">Reference proteome</keyword>
<comment type="similarity">
    <text evidence="1 3">Belongs to the type-B carboxylesterase/lipase family.</text>
</comment>
<dbReference type="PROSITE" id="PS00122">
    <property type="entry name" value="CARBOXYLESTERASE_B_1"/>
    <property type="match status" value="1"/>
</dbReference>
<evidence type="ECO:0000256" key="1">
    <source>
        <dbReference type="ARBA" id="ARBA00005964"/>
    </source>
</evidence>
<name>A0A2W1D0G3_9PLEO</name>
<protein>
    <recommendedName>
        <fullName evidence="3">Carboxylic ester hydrolase</fullName>
        <ecNumber evidence="3">3.1.1.-</ecNumber>
    </recommendedName>
</protein>
<evidence type="ECO:0000259" key="5">
    <source>
        <dbReference type="Pfam" id="PF00135"/>
    </source>
</evidence>
<accession>A0A2W1D0G3</accession>
<dbReference type="InterPro" id="IPR019826">
    <property type="entry name" value="Carboxylesterase_B_AS"/>
</dbReference>
<dbReference type="OrthoDB" id="408631at2759"/>
<dbReference type="AlphaFoldDB" id="A0A2W1D0G3"/>
<dbReference type="Gene3D" id="3.40.50.1820">
    <property type="entry name" value="alpha/beta hydrolase"/>
    <property type="match status" value="1"/>
</dbReference>